<evidence type="ECO:0000256" key="4">
    <source>
        <dbReference type="SAM" id="SignalP"/>
    </source>
</evidence>
<gene>
    <name evidence="6" type="ORF">FK220_016350</name>
</gene>
<dbReference type="PANTHER" id="PTHR43270:SF8">
    <property type="entry name" value="DI- AND TRIPEPTIDASE DUG2-RELATED"/>
    <property type="match status" value="1"/>
</dbReference>
<comment type="caution">
    <text evidence="6">The sequence shown here is derived from an EMBL/GenBank/DDBJ whole genome shotgun (WGS) entry which is preliminary data.</text>
</comment>
<keyword evidence="7" id="KW-1185">Reference proteome</keyword>
<dbReference type="GO" id="GO:0046872">
    <property type="term" value="F:metal ion binding"/>
    <property type="evidence" value="ECO:0007669"/>
    <property type="project" value="UniProtKB-KW"/>
</dbReference>
<reference evidence="6" key="2">
    <citation type="submission" date="2020-03" db="EMBL/GenBank/DDBJ databases">
        <title>Flavobacteriaceae bacterium strain TP-CH-4, a member of the family Flavobacteriaceae isolated from a deep-sea seamount.</title>
        <authorList>
            <person name="Zhang D.-C."/>
        </authorList>
    </citation>
    <scope>NUCLEOTIDE SEQUENCE</scope>
    <source>
        <strain evidence="6">TP-CH-4</strain>
    </source>
</reference>
<proteinExistence type="predicted"/>
<dbReference type="InterPro" id="IPR051458">
    <property type="entry name" value="Cyt/Met_Dipeptidase"/>
</dbReference>
<feature type="domain" description="Peptidase M20 dimerisation" evidence="5">
    <location>
        <begin position="243"/>
        <end position="397"/>
    </location>
</feature>
<evidence type="ECO:0000259" key="5">
    <source>
        <dbReference type="Pfam" id="PF07687"/>
    </source>
</evidence>
<dbReference type="InterPro" id="IPR011650">
    <property type="entry name" value="Peptidase_M20_dimer"/>
</dbReference>
<dbReference type="EMBL" id="VIKU02000005">
    <property type="protein sequence ID" value="NHF60925.1"/>
    <property type="molecule type" value="Genomic_DNA"/>
</dbReference>
<keyword evidence="3" id="KW-0378">Hydrolase</keyword>
<organism evidence="6 7">
    <name type="scientific">Pelagihabitans pacificus</name>
    <dbReference type="NCBI Taxonomy" id="2696054"/>
    <lineage>
        <taxon>Bacteria</taxon>
        <taxon>Pseudomonadati</taxon>
        <taxon>Bacteroidota</taxon>
        <taxon>Flavobacteriia</taxon>
        <taxon>Flavobacteriales</taxon>
        <taxon>Flavobacteriaceae</taxon>
        <taxon>Pelagihabitans</taxon>
    </lineage>
</organism>
<evidence type="ECO:0000313" key="7">
    <source>
        <dbReference type="Proteomes" id="UP000707206"/>
    </source>
</evidence>
<dbReference type="AlphaFoldDB" id="A0A967AXG4"/>
<dbReference type="RefSeq" id="WP_152575417.1">
    <property type="nucleotide sequence ID" value="NZ_VIKU02000005.1"/>
</dbReference>
<accession>A0A967AXG4</accession>
<keyword evidence="4" id="KW-0732">Signal</keyword>
<dbReference type="Pfam" id="PF01546">
    <property type="entry name" value="Peptidase_M20"/>
    <property type="match status" value="1"/>
</dbReference>
<feature type="chain" id="PRO_5037055075" evidence="4">
    <location>
        <begin position="31"/>
        <end position="513"/>
    </location>
</feature>
<evidence type="ECO:0000256" key="1">
    <source>
        <dbReference type="ARBA" id="ARBA00022670"/>
    </source>
</evidence>
<dbReference type="Gene3D" id="3.40.630.10">
    <property type="entry name" value="Zn peptidases"/>
    <property type="match status" value="1"/>
</dbReference>
<dbReference type="PANTHER" id="PTHR43270">
    <property type="entry name" value="BETA-ALA-HIS DIPEPTIDASE"/>
    <property type="match status" value="1"/>
</dbReference>
<name>A0A967AXG4_9FLAO</name>
<dbReference type="InterPro" id="IPR002933">
    <property type="entry name" value="Peptidase_M20"/>
</dbReference>
<evidence type="ECO:0000313" key="6">
    <source>
        <dbReference type="EMBL" id="NHF60925.1"/>
    </source>
</evidence>
<dbReference type="Proteomes" id="UP000707206">
    <property type="component" value="Unassembled WGS sequence"/>
</dbReference>
<dbReference type="GO" id="GO:0008233">
    <property type="term" value="F:peptidase activity"/>
    <property type="evidence" value="ECO:0007669"/>
    <property type="project" value="UniProtKB-KW"/>
</dbReference>
<dbReference type="SUPFAM" id="SSF53187">
    <property type="entry name" value="Zn-dependent exopeptidases"/>
    <property type="match status" value="1"/>
</dbReference>
<feature type="signal peptide" evidence="4">
    <location>
        <begin position="1"/>
        <end position="30"/>
    </location>
</feature>
<keyword evidence="2" id="KW-0479">Metal-binding</keyword>
<protein>
    <submittedName>
        <fullName evidence="6">M20/M25/M40 family metallo-hydrolase</fullName>
    </submittedName>
</protein>
<dbReference type="Gene3D" id="3.30.70.360">
    <property type="match status" value="1"/>
</dbReference>
<evidence type="ECO:0000256" key="3">
    <source>
        <dbReference type="ARBA" id="ARBA00022801"/>
    </source>
</evidence>
<sequence length="513" mass="58038">MIYNGTCFKTITQFQCVFIFCLLLATSSRAQQTTEIDRLSAKYATESLPLLRELLSIPNDAFYPDDIERNIVWCEKAFENRGFDTRRLRTPTVPLLLAQRSHPKAKKTVLIYLQLDGQPVDSTRWFQKSAYEPVLKKPDGTGEWEQIVWDDTTSFEDDYRVFARSASDAKGPVAMFLAALDATASQNSVPNYNIKVIMDFEEELGSPHLPKAVIENEEALKADMLIIFDGPRHITNKPTLTFGARGIATITLTTYGPVVPQHSGHFGNYAPNPALRLSKLLASMKDDVGRVTIPGFYDGVSIDAETERVLRKVPDNEERIKERLQIASTDKVGSYYQEAIQYPSLNIRGMQSGWIDEKVRTIIPAWARAEIDVRLVLETDPERLLLLIKEHIENQGYKVIDRVPTKDERLSNEKIATFTSEISYQSFRTDFDSEVGKWLRKALKKAFGEEPIMIRMSGGSIPISPFVTTLNIPAVTVPTVNRDNNQHSPNENLRLGNYREGIKTMIAILTEEL</sequence>
<evidence type="ECO:0000256" key="2">
    <source>
        <dbReference type="ARBA" id="ARBA00022723"/>
    </source>
</evidence>
<reference evidence="6" key="1">
    <citation type="submission" date="2019-07" db="EMBL/GenBank/DDBJ databases">
        <authorList>
            <person name="De-Chao Zhang Q."/>
        </authorList>
    </citation>
    <scope>NUCLEOTIDE SEQUENCE</scope>
    <source>
        <strain evidence="6">TP-CH-4</strain>
    </source>
</reference>
<dbReference type="GO" id="GO:0006508">
    <property type="term" value="P:proteolysis"/>
    <property type="evidence" value="ECO:0007669"/>
    <property type="project" value="UniProtKB-KW"/>
</dbReference>
<keyword evidence="1" id="KW-0645">Protease</keyword>
<dbReference type="Pfam" id="PF07687">
    <property type="entry name" value="M20_dimer"/>
    <property type="match status" value="1"/>
</dbReference>